<dbReference type="AlphaFoldDB" id="A0A7Z9A490"/>
<dbReference type="RefSeq" id="WP_126500467.1">
    <property type="nucleotide sequence ID" value="NZ_LR134479.1"/>
</dbReference>
<dbReference type="Proteomes" id="UP000282386">
    <property type="component" value="Chromosome"/>
</dbReference>
<accession>A0A7Z9A490</accession>
<dbReference type="InterPro" id="IPR001646">
    <property type="entry name" value="5peptide_repeat"/>
</dbReference>
<proteinExistence type="predicted"/>
<organism evidence="1 2">
    <name type="scientific">Rothia aeria</name>
    <dbReference type="NCBI Taxonomy" id="172042"/>
    <lineage>
        <taxon>Bacteria</taxon>
        <taxon>Bacillati</taxon>
        <taxon>Actinomycetota</taxon>
        <taxon>Actinomycetes</taxon>
        <taxon>Micrococcales</taxon>
        <taxon>Micrococcaceae</taxon>
        <taxon>Rothia</taxon>
    </lineage>
</organism>
<evidence type="ECO:0000313" key="1">
    <source>
        <dbReference type="EMBL" id="VEI24081.1"/>
    </source>
</evidence>
<reference evidence="1 2" key="1">
    <citation type="submission" date="2018-12" db="EMBL/GenBank/DDBJ databases">
        <authorList>
            <consortium name="Pathogen Informatics"/>
        </authorList>
    </citation>
    <scope>NUCLEOTIDE SEQUENCE [LARGE SCALE GENOMIC DNA]</scope>
    <source>
        <strain evidence="1 2">NCTC10207</strain>
    </source>
</reference>
<evidence type="ECO:0000313" key="2">
    <source>
        <dbReference type="Proteomes" id="UP000282386"/>
    </source>
</evidence>
<evidence type="ECO:0008006" key="3">
    <source>
        <dbReference type="Google" id="ProtNLM"/>
    </source>
</evidence>
<dbReference type="EMBL" id="LR134479">
    <property type="protein sequence ID" value="VEI24081.1"/>
    <property type="molecule type" value="Genomic_DNA"/>
</dbReference>
<dbReference type="Gene3D" id="2.160.20.80">
    <property type="entry name" value="E3 ubiquitin-protein ligase SopA"/>
    <property type="match status" value="1"/>
</dbReference>
<dbReference type="Pfam" id="PF13576">
    <property type="entry name" value="Pentapeptide_3"/>
    <property type="match status" value="1"/>
</dbReference>
<name>A0A7Z9A490_9MICC</name>
<sequence length="399" mass="44200">MASPSSPASPVKDNADYVLAVEQLAHGAFAERRAAVDTLVGLADGYLADTSLDKNTRNTYAQHIINRLCEYIRSPYALAGEYDVLTRTPVRELPAEQEPTRYRADRDALAQEAQVRGHILGSIHERVQYLRRAESDTPQEALEALRPGRWSHLTFDFTGADFFYPAYLSESYWGAGATFTGCTYRDKARADGSVYCTDADFSGSTYQKEADFSECKFLGTARFTQSTYNELAFFSGAIFAGDAHLSGCTYVGVFFQGCFFFGQVNLSECVYDGPAQLEMNYYSQAVDFSGCTYNDCADFYECLHGGPVTFTKSVCGEGANCGGSIYLGGADFSGTRFSTKPYFEGTVFADGTVNRFLDSTPNTPPDGARWVSGEEYTQWQQQREFIEEVSSIRQVHNTR</sequence>
<protein>
    <recommendedName>
        <fullName evidence="3">Pentapeptide repeat family protein</fullName>
    </recommendedName>
</protein>
<gene>
    <name evidence="1" type="ORF">NCTC10207_01896</name>
</gene>